<protein>
    <submittedName>
        <fullName evidence="2">Helicase</fullName>
    </submittedName>
</protein>
<sequence length="282" mass="32620">MSRPQGDEAWDAMLEELKEFQEKKGHCRVPATNGKLGNWVSAQRKWYKKGKLNEERFQKPQGLGFTWVVYDYSGPLGGDWLAMFANLKKFQEDNGHCRVPGADGKLGAWVFTQRKRHKQGKLTKERFQKLQEMGFTWDVHASFDPLGEDWLAMFANLKKFQEENGHSRVPRAHEKLGSWVCFQRKLYNQGKLNKARFQKLQELGFTWVLRDSSDPLGEDWLAMFANLKKFQEGNGHSRVSTGDGKLGNWVSTQRKSFNQGKLTKEISEARRAWFHLGCTCLV</sequence>
<feature type="domain" description="Helicase-associated" evidence="1">
    <location>
        <begin position="79"/>
        <end position="135"/>
    </location>
</feature>
<keyword evidence="2" id="KW-0547">Nucleotide-binding</keyword>
<keyword evidence="2" id="KW-0347">Helicase</keyword>
<keyword evidence="2" id="KW-0067">ATP-binding</keyword>
<keyword evidence="3" id="KW-1185">Reference proteome</keyword>
<feature type="domain" description="Helicase-associated" evidence="1">
    <location>
        <begin position="7"/>
        <end position="65"/>
    </location>
</feature>
<dbReference type="PANTHER" id="PTHR33418">
    <property type="entry name" value="HELICASE-ASSOCIATED"/>
    <property type="match status" value="1"/>
</dbReference>
<comment type="caution">
    <text evidence="2">The sequence shown here is derived from an EMBL/GenBank/DDBJ whole genome shotgun (WGS) entry which is preliminary data.</text>
</comment>
<dbReference type="PANTHER" id="PTHR33418:SF1">
    <property type="entry name" value="HELICASE-ASSOCIATED DOMAIN-CONTAINING PROTEIN"/>
    <property type="match status" value="1"/>
</dbReference>
<organism evidence="2 3">
    <name type="scientific">Seminavis robusta</name>
    <dbReference type="NCBI Taxonomy" id="568900"/>
    <lineage>
        <taxon>Eukaryota</taxon>
        <taxon>Sar</taxon>
        <taxon>Stramenopiles</taxon>
        <taxon>Ochrophyta</taxon>
        <taxon>Bacillariophyta</taxon>
        <taxon>Bacillariophyceae</taxon>
        <taxon>Bacillariophycidae</taxon>
        <taxon>Naviculales</taxon>
        <taxon>Naviculaceae</taxon>
        <taxon>Seminavis</taxon>
    </lineage>
</organism>
<dbReference type="OrthoDB" id="498381at2759"/>
<reference evidence="2" key="1">
    <citation type="submission" date="2020-06" db="EMBL/GenBank/DDBJ databases">
        <authorList>
            <consortium name="Plant Systems Biology data submission"/>
        </authorList>
    </citation>
    <scope>NUCLEOTIDE SEQUENCE</scope>
    <source>
        <strain evidence="2">D6</strain>
    </source>
</reference>
<dbReference type="InterPro" id="IPR005114">
    <property type="entry name" value="Helicase_assoc"/>
</dbReference>
<dbReference type="Proteomes" id="UP001153069">
    <property type="component" value="Unassembled WGS sequence"/>
</dbReference>
<dbReference type="GO" id="GO:0004386">
    <property type="term" value="F:helicase activity"/>
    <property type="evidence" value="ECO:0007669"/>
    <property type="project" value="UniProtKB-KW"/>
</dbReference>
<keyword evidence="2" id="KW-0378">Hydrolase</keyword>
<feature type="domain" description="Helicase-associated" evidence="1">
    <location>
        <begin position="148"/>
        <end position="205"/>
    </location>
</feature>
<evidence type="ECO:0000313" key="3">
    <source>
        <dbReference type="Proteomes" id="UP001153069"/>
    </source>
</evidence>
<dbReference type="AlphaFoldDB" id="A0A9N8DHR6"/>
<proteinExistence type="predicted"/>
<name>A0A9N8DHR6_9STRA</name>
<dbReference type="EMBL" id="CAICTM010000127">
    <property type="protein sequence ID" value="CAB9502110.1"/>
    <property type="molecule type" value="Genomic_DNA"/>
</dbReference>
<evidence type="ECO:0000259" key="1">
    <source>
        <dbReference type="Pfam" id="PF03457"/>
    </source>
</evidence>
<feature type="domain" description="Helicase-associated" evidence="1">
    <location>
        <begin position="218"/>
        <end position="265"/>
    </location>
</feature>
<evidence type="ECO:0000313" key="2">
    <source>
        <dbReference type="EMBL" id="CAB9502110.1"/>
    </source>
</evidence>
<dbReference type="Gene3D" id="6.10.140.530">
    <property type="match status" value="4"/>
</dbReference>
<dbReference type="Pfam" id="PF03457">
    <property type="entry name" value="HA"/>
    <property type="match status" value="4"/>
</dbReference>
<gene>
    <name evidence="2" type="ORF">SEMRO_128_G061020.1</name>
</gene>
<accession>A0A9N8DHR6</accession>